<organism evidence="1 2">
    <name type="scientific">Elysia chlorotica</name>
    <name type="common">Eastern emerald elysia</name>
    <name type="synonym">Sea slug</name>
    <dbReference type="NCBI Taxonomy" id="188477"/>
    <lineage>
        <taxon>Eukaryota</taxon>
        <taxon>Metazoa</taxon>
        <taxon>Spiralia</taxon>
        <taxon>Lophotrochozoa</taxon>
        <taxon>Mollusca</taxon>
        <taxon>Gastropoda</taxon>
        <taxon>Heterobranchia</taxon>
        <taxon>Euthyneura</taxon>
        <taxon>Panpulmonata</taxon>
        <taxon>Sacoglossa</taxon>
        <taxon>Placobranchoidea</taxon>
        <taxon>Plakobranchidae</taxon>
        <taxon>Elysia</taxon>
    </lineage>
</organism>
<reference evidence="1 2" key="1">
    <citation type="submission" date="2019-01" db="EMBL/GenBank/DDBJ databases">
        <title>A draft genome assembly of the solar-powered sea slug Elysia chlorotica.</title>
        <authorList>
            <person name="Cai H."/>
            <person name="Li Q."/>
            <person name="Fang X."/>
            <person name="Li J."/>
            <person name="Curtis N.E."/>
            <person name="Altenburger A."/>
            <person name="Shibata T."/>
            <person name="Feng M."/>
            <person name="Maeda T."/>
            <person name="Schwartz J.A."/>
            <person name="Shigenobu S."/>
            <person name="Lundholm N."/>
            <person name="Nishiyama T."/>
            <person name="Yang H."/>
            <person name="Hasebe M."/>
            <person name="Li S."/>
            <person name="Pierce S.K."/>
            <person name="Wang J."/>
        </authorList>
    </citation>
    <scope>NUCLEOTIDE SEQUENCE [LARGE SCALE GENOMIC DNA]</scope>
    <source>
        <strain evidence="1">EC2010</strain>
        <tissue evidence="1">Whole organism of an adult</tissue>
    </source>
</reference>
<keyword evidence="2" id="KW-1185">Reference proteome</keyword>
<gene>
    <name evidence="1" type="ORF">EGW08_020524</name>
</gene>
<dbReference type="Proteomes" id="UP000271974">
    <property type="component" value="Unassembled WGS sequence"/>
</dbReference>
<dbReference type="EMBL" id="RQTK01001171">
    <property type="protein sequence ID" value="RUS71714.1"/>
    <property type="molecule type" value="Genomic_DNA"/>
</dbReference>
<comment type="caution">
    <text evidence="1">The sequence shown here is derived from an EMBL/GenBank/DDBJ whole genome shotgun (WGS) entry which is preliminary data.</text>
</comment>
<sequence>MKGCKKSRLQVSSSFCQLNVHPVGYGGRPPADSNQCTGQRLATGLDRPCEQRHSRLGDPHGDYRRHIQALYQWRFLIAHWQGGHGGPEVEHRLPTQESVVRSPGDITPYWLAVYRRDLSTPPGHLQQVMPRDEVGVSSNPFLSARSLGFMAALIAARVVTARPHLGDYTDPTSTAPGLWGDWRASRWRADLGATTAAIYIPRQMDEYKSAPSPTGLLVQIYSTLLIVPVGNEGVQK</sequence>
<protein>
    <submittedName>
        <fullName evidence="1">Uncharacterized protein</fullName>
    </submittedName>
</protein>
<name>A0A3S1ATJ5_ELYCH</name>
<evidence type="ECO:0000313" key="1">
    <source>
        <dbReference type="EMBL" id="RUS71714.1"/>
    </source>
</evidence>
<accession>A0A3S1ATJ5</accession>
<proteinExistence type="predicted"/>
<dbReference type="AlphaFoldDB" id="A0A3S1ATJ5"/>
<evidence type="ECO:0000313" key="2">
    <source>
        <dbReference type="Proteomes" id="UP000271974"/>
    </source>
</evidence>